<evidence type="ECO:0000313" key="3">
    <source>
        <dbReference type="Proteomes" id="UP000504634"/>
    </source>
</evidence>
<organism evidence="3 4">
    <name type="scientific">Drosophila lebanonensis</name>
    <name type="common">Fruit fly</name>
    <name type="synonym">Scaptodrosophila lebanonensis</name>
    <dbReference type="NCBI Taxonomy" id="7225"/>
    <lineage>
        <taxon>Eukaryota</taxon>
        <taxon>Metazoa</taxon>
        <taxon>Ecdysozoa</taxon>
        <taxon>Arthropoda</taxon>
        <taxon>Hexapoda</taxon>
        <taxon>Insecta</taxon>
        <taxon>Pterygota</taxon>
        <taxon>Neoptera</taxon>
        <taxon>Endopterygota</taxon>
        <taxon>Diptera</taxon>
        <taxon>Brachycera</taxon>
        <taxon>Muscomorpha</taxon>
        <taxon>Ephydroidea</taxon>
        <taxon>Drosophilidae</taxon>
        <taxon>Scaptodrosophila</taxon>
    </lineage>
</organism>
<keyword evidence="1" id="KW-0472">Membrane</keyword>
<dbReference type="Proteomes" id="UP000504634">
    <property type="component" value="Unplaced"/>
</dbReference>
<dbReference type="OrthoDB" id="7846183at2759"/>
<gene>
    <name evidence="4" type="primary">LOC115632847</name>
</gene>
<feature type="transmembrane region" description="Helical" evidence="1">
    <location>
        <begin position="63"/>
        <end position="84"/>
    </location>
</feature>
<keyword evidence="1" id="KW-0812">Transmembrane</keyword>
<keyword evidence="2" id="KW-0732">Signal</keyword>
<dbReference type="AlphaFoldDB" id="A0A6J2UCX2"/>
<reference evidence="4" key="1">
    <citation type="submission" date="2025-08" db="UniProtKB">
        <authorList>
            <consortium name="RefSeq"/>
        </authorList>
    </citation>
    <scope>IDENTIFICATION</scope>
    <source>
        <strain evidence="4">11010-0011.00</strain>
        <tissue evidence="4">Whole body</tissue>
    </source>
</reference>
<feature type="transmembrane region" description="Helical" evidence="1">
    <location>
        <begin position="125"/>
        <end position="147"/>
    </location>
</feature>
<dbReference type="GeneID" id="115632847"/>
<evidence type="ECO:0000256" key="2">
    <source>
        <dbReference type="SAM" id="SignalP"/>
    </source>
</evidence>
<sequence>MLFMPAINLFLYNAFLVYLTKDIKRIIEVPTEFVSLWHQIPFIGRFVAPKQPKIEPPHEYNEFTTPILCLNVVINTSLLLPAFVQHRHFSILVAIVLLWNFFIFERMFTFMITLMWSLWWSNITGFYYLIITFCGFLMNSMHFLLILDVMKLQSGCICKETRNEVEVADENVDDIGGDGQ</sequence>
<feature type="signal peptide" evidence="2">
    <location>
        <begin position="1"/>
        <end position="16"/>
    </location>
</feature>
<accession>A0A6J2UCX2</accession>
<protein>
    <submittedName>
        <fullName evidence="4">Uncharacterized protein LOC115632847</fullName>
    </submittedName>
</protein>
<evidence type="ECO:0000313" key="4">
    <source>
        <dbReference type="RefSeq" id="XP_030385965.1"/>
    </source>
</evidence>
<proteinExistence type="predicted"/>
<keyword evidence="1" id="KW-1133">Transmembrane helix</keyword>
<dbReference type="RefSeq" id="XP_030385965.1">
    <property type="nucleotide sequence ID" value="XM_030530105.1"/>
</dbReference>
<name>A0A6J2UCX2_DROLE</name>
<feature type="transmembrane region" description="Helical" evidence="1">
    <location>
        <begin position="91"/>
        <end position="119"/>
    </location>
</feature>
<evidence type="ECO:0000256" key="1">
    <source>
        <dbReference type="SAM" id="Phobius"/>
    </source>
</evidence>
<keyword evidence="3" id="KW-1185">Reference proteome</keyword>
<feature type="chain" id="PRO_5026835408" evidence="2">
    <location>
        <begin position="17"/>
        <end position="180"/>
    </location>
</feature>